<gene>
    <name evidence="2" type="ORF">M501DRAFT_998286</name>
</gene>
<evidence type="ECO:0000256" key="1">
    <source>
        <dbReference type="SAM" id="Phobius"/>
    </source>
</evidence>
<feature type="transmembrane region" description="Helical" evidence="1">
    <location>
        <begin position="28"/>
        <end position="47"/>
    </location>
</feature>
<evidence type="ECO:0000313" key="2">
    <source>
        <dbReference type="EMBL" id="KAF2842056.1"/>
    </source>
</evidence>
<evidence type="ECO:0000313" key="3">
    <source>
        <dbReference type="Proteomes" id="UP000799429"/>
    </source>
</evidence>
<protein>
    <submittedName>
        <fullName evidence="2">Uncharacterized protein</fullName>
    </submittedName>
</protein>
<name>A0A9P4SFQ1_9PEZI</name>
<dbReference type="EMBL" id="MU006090">
    <property type="protein sequence ID" value="KAF2842056.1"/>
    <property type="molecule type" value="Genomic_DNA"/>
</dbReference>
<reference evidence="2" key="1">
    <citation type="journal article" date="2020" name="Stud. Mycol.">
        <title>101 Dothideomycetes genomes: a test case for predicting lifestyles and emergence of pathogens.</title>
        <authorList>
            <person name="Haridas S."/>
            <person name="Albert R."/>
            <person name="Binder M."/>
            <person name="Bloem J."/>
            <person name="Labutti K."/>
            <person name="Salamov A."/>
            <person name="Andreopoulos B."/>
            <person name="Baker S."/>
            <person name="Barry K."/>
            <person name="Bills G."/>
            <person name="Bluhm B."/>
            <person name="Cannon C."/>
            <person name="Castanera R."/>
            <person name="Culley D."/>
            <person name="Daum C."/>
            <person name="Ezra D."/>
            <person name="Gonzalez J."/>
            <person name="Henrissat B."/>
            <person name="Kuo A."/>
            <person name="Liang C."/>
            <person name="Lipzen A."/>
            <person name="Lutzoni F."/>
            <person name="Magnuson J."/>
            <person name="Mondo S."/>
            <person name="Nolan M."/>
            <person name="Ohm R."/>
            <person name="Pangilinan J."/>
            <person name="Park H.-J."/>
            <person name="Ramirez L."/>
            <person name="Alfaro M."/>
            <person name="Sun H."/>
            <person name="Tritt A."/>
            <person name="Yoshinaga Y."/>
            <person name="Zwiers L.-H."/>
            <person name="Turgeon B."/>
            <person name="Goodwin S."/>
            <person name="Spatafora J."/>
            <person name="Crous P."/>
            <person name="Grigoriev I."/>
        </authorList>
    </citation>
    <scope>NUCLEOTIDE SEQUENCE</scope>
    <source>
        <strain evidence="2">CBS 101060</strain>
    </source>
</reference>
<comment type="caution">
    <text evidence="2">The sequence shown here is derived from an EMBL/GenBank/DDBJ whole genome shotgun (WGS) entry which is preliminary data.</text>
</comment>
<organism evidence="2 3">
    <name type="scientific">Patellaria atrata CBS 101060</name>
    <dbReference type="NCBI Taxonomy" id="1346257"/>
    <lineage>
        <taxon>Eukaryota</taxon>
        <taxon>Fungi</taxon>
        <taxon>Dikarya</taxon>
        <taxon>Ascomycota</taxon>
        <taxon>Pezizomycotina</taxon>
        <taxon>Dothideomycetes</taxon>
        <taxon>Dothideomycetes incertae sedis</taxon>
        <taxon>Patellariales</taxon>
        <taxon>Patellariaceae</taxon>
        <taxon>Patellaria</taxon>
    </lineage>
</organism>
<keyword evidence="1" id="KW-0472">Membrane</keyword>
<sequence length="83" mass="9428">MGCDSITVSIREQLVRYILLSRAMASGLLTRAVVSLHSILMAILPIVRLRSNTKPRTDSGLYKLTRPYKFHWAVTNSSQRRIV</sequence>
<keyword evidence="1" id="KW-1133">Transmembrane helix</keyword>
<accession>A0A9P4SFQ1</accession>
<dbReference type="Proteomes" id="UP000799429">
    <property type="component" value="Unassembled WGS sequence"/>
</dbReference>
<proteinExistence type="predicted"/>
<keyword evidence="3" id="KW-1185">Reference proteome</keyword>
<keyword evidence="1" id="KW-0812">Transmembrane</keyword>
<dbReference type="AlphaFoldDB" id="A0A9P4SFQ1"/>